<keyword evidence="2" id="KW-1185">Reference proteome</keyword>
<evidence type="ECO:0008006" key="3">
    <source>
        <dbReference type="Google" id="ProtNLM"/>
    </source>
</evidence>
<dbReference type="Pfam" id="PF05762">
    <property type="entry name" value="VWA_CoxE"/>
    <property type="match status" value="1"/>
</dbReference>
<protein>
    <recommendedName>
        <fullName evidence="3">VWA domain containing CoxE-like protein</fullName>
    </recommendedName>
</protein>
<gene>
    <name evidence="1" type="ORF">SAMN05660690_0971</name>
</gene>
<proteinExistence type="predicted"/>
<sequence length="503" mass="55488">MEAALHRFVRLLRLRGMRVSTAEAVDAFAAAAAVGVRDRAALEAALGAALLKDRRDAEVFADTFARFFSLRPVVEDAEGHGHAHDDLEDTGELTRMTWSPEPPTDVQEGHSHGKPVDIRDFFRPEDLAAQYNLHQEANKLDLASLTEQIVLSSESPAGPADDAQQVQLEVSRLHDPGLPGDLVRAGGTPMDVELTVAQQQALRDWLADPVDDLDPELAEALRRQLAGVIEDLPELLAAHLQKLAEMTELAVEERELARAPVEKVTEAERARIEESLRRLATSLHGGLTHKKRQSPRGRVDVSRTMRRNLRYDGVPFRPVTTRLAEDKPRLVVVADVSLSVRTTARFSLHVVHALQDMFAQVRTFAFVDDVVEITDLFDEHPLEHALGLVFGGDVVDVDASSDYGTVFATLAADHSGAFTRRSTLLVLGDGRGNGNAPRLDVFGDLTRRVRETIWLTPEPQYSWALGGCDLPAYAEFCDRVEVIRDHSGLESWATDVVTRASSR</sequence>
<dbReference type="OrthoDB" id="5174525at2"/>
<organism evidence="1 2">
    <name type="scientific">Geodermatophilus telluris</name>
    <dbReference type="NCBI Taxonomy" id="1190417"/>
    <lineage>
        <taxon>Bacteria</taxon>
        <taxon>Bacillati</taxon>
        <taxon>Actinomycetota</taxon>
        <taxon>Actinomycetes</taxon>
        <taxon>Geodermatophilales</taxon>
        <taxon>Geodermatophilaceae</taxon>
        <taxon>Geodermatophilus</taxon>
    </lineage>
</organism>
<dbReference type="PANTHER" id="PTHR39338">
    <property type="entry name" value="BLL5662 PROTEIN-RELATED"/>
    <property type="match status" value="1"/>
</dbReference>
<dbReference type="InterPro" id="IPR008912">
    <property type="entry name" value="Uncharacterised_CoxE"/>
</dbReference>
<evidence type="ECO:0000313" key="2">
    <source>
        <dbReference type="Proteomes" id="UP000199416"/>
    </source>
</evidence>
<dbReference type="RefSeq" id="WP_091363590.1">
    <property type="nucleotide sequence ID" value="NZ_FMZF01000001.1"/>
</dbReference>
<dbReference type="Proteomes" id="UP000199416">
    <property type="component" value="Unassembled WGS sequence"/>
</dbReference>
<accession>A0A1G6JTS0</accession>
<dbReference type="PANTHER" id="PTHR39338:SF5">
    <property type="entry name" value="BLR6139 PROTEIN"/>
    <property type="match status" value="1"/>
</dbReference>
<name>A0A1G6JTS0_9ACTN</name>
<reference evidence="2" key="1">
    <citation type="submission" date="2016-10" db="EMBL/GenBank/DDBJ databases">
        <authorList>
            <person name="Varghese N."/>
            <person name="Submissions S."/>
        </authorList>
    </citation>
    <scope>NUCLEOTIDE SEQUENCE [LARGE SCALE GENOMIC DNA]</scope>
    <source>
        <strain evidence="2">DSM 45421</strain>
    </source>
</reference>
<dbReference type="STRING" id="1190417.SAMN05660690_0971"/>
<dbReference type="EMBL" id="FMZF01000001">
    <property type="protein sequence ID" value="SDC22169.1"/>
    <property type="molecule type" value="Genomic_DNA"/>
</dbReference>
<evidence type="ECO:0000313" key="1">
    <source>
        <dbReference type="EMBL" id="SDC22169.1"/>
    </source>
</evidence>
<dbReference type="AlphaFoldDB" id="A0A1G6JTS0"/>